<feature type="transmembrane region" description="Helical" evidence="7">
    <location>
        <begin position="355"/>
        <end position="373"/>
    </location>
</feature>
<feature type="transmembrane region" description="Helical" evidence="7">
    <location>
        <begin position="146"/>
        <end position="165"/>
    </location>
</feature>
<evidence type="ECO:0000256" key="4">
    <source>
        <dbReference type="ARBA" id="ARBA00022692"/>
    </source>
</evidence>
<feature type="transmembrane region" description="Helical" evidence="7">
    <location>
        <begin position="80"/>
        <end position="103"/>
    </location>
</feature>
<protein>
    <recommendedName>
        <fullName evidence="10">Polysaccharide biosynthesis protein C-terminal domain-containing protein</fullName>
    </recommendedName>
</protein>
<feature type="transmembrane region" description="Helical" evidence="7">
    <location>
        <begin position="292"/>
        <end position="317"/>
    </location>
</feature>
<evidence type="ECO:0000313" key="9">
    <source>
        <dbReference type="Proteomes" id="UP000182101"/>
    </source>
</evidence>
<feature type="transmembrane region" description="Helical" evidence="7">
    <location>
        <begin position="171"/>
        <end position="193"/>
    </location>
</feature>
<feature type="transmembrane region" description="Helical" evidence="7">
    <location>
        <begin position="449"/>
        <end position="469"/>
    </location>
</feature>
<evidence type="ECO:0000256" key="1">
    <source>
        <dbReference type="ARBA" id="ARBA00004651"/>
    </source>
</evidence>
<gene>
    <name evidence="8" type="ORF">BM524_21185</name>
</gene>
<feature type="transmembrane region" description="Helical" evidence="7">
    <location>
        <begin position="43"/>
        <end position="68"/>
    </location>
</feature>
<dbReference type="PANTHER" id="PTHR30250:SF10">
    <property type="entry name" value="LIPOPOLYSACCHARIDE BIOSYNTHESIS PROTEIN WZXC"/>
    <property type="match status" value="1"/>
</dbReference>
<feature type="transmembrane region" description="Helical" evidence="7">
    <location>
        <begin position="12"/>
        <end position="37"/>
    </location>
</feature>
<keyword evidence="5 7" id="KW-1133">Transmembrane helix</keyword>
<sequence>MSNLKSQVMGGLAWSVISKFVTQVFSWVSTFFVIRLLTPEDYGVMAIAAVFFMLVTMFATGGFSSAVVNEQKRCSRTSNLIFSLSLIVNVMLTAIIVLSASFIADWYNNEDLVVVLWTMAAINPVNSFIVIPAAHLQMEMRFKEKAVVESVAGVLGAITAIALAYHLDTGYWALVYSTVVMTIARGIGFNVIAKSKYRLTLNFKGAKELFTFALHLQMGGFVWFFYTRADTVILGKFLGLEKTGIYNVANEVASIPMNKVMMIMNDVAFAAFNKIKSDSKAAKEYLEKALRLMAVVAFPVFYGISSISNEIVYVLLGEKWAEAGPIIALFAVLIPFRMINILLNNFITGMGETKFGFHNALITAFFLISALLIGGPHGLMVAAISWASSYAVALAIMYWRFLRKFELKVSYLSVLVLPFITSAIMLVGLNTVGSLLASQTAYVLAHWEMMIIKIVIGASMLGPILIRIYGQEIRALFKK</sequence>
<organism evidence="8 9">
    <name type="scientific">Alteromonas mediterranea</name>
    <dbReference type="NCBI Taxonomy" id="314275"/>
    <lineage>
        <taxon>Bacteria</taxon>
        <taxon>Pseudomonadati</taxon>
        <taxon>Pseudomonadota</taxon>
        <taxon>Gammaproteobacteria</taxon>
        <taxon>Alteromonadales</taxon>
        <taxon>Alteromonadaceae</taxon>
        <taxon>Alteromonas/Salinimonas group</taxon>
        <taxon>Alteromonas</taxon>
    </lineage>
</organism>
<feature type="transmembrane region" description="Helical" evidence="7">
    <location>
        <begin position="323"/>
        <end position="343"/>
    </location>
</feature>
<feature type="transmembrane region" description="Helical" evidence="7">
    <location>
        <begin position="115"/>
        <end position="134"/>
    </location>
</feature>
<keyword evidence="8" id="KW-0614">Plasmid</keyword>
<dbReference type="CDD" id="cd13127">
    <property type="entry name" value="MATE_tuaB_like"/>
    <property type="match status" value="1"/>
</dbReference>
<dbReference type="AlphaFoldDB" id="A0AAC9NTM9"/>
<dbReference type="GO" id="GO:0005886">
    <property type="term" value="C:plasma membrane"/>
    <property type="evidence" value="ECO:0007669"/>
    <property type="project" value="UniProtKB-SubCell"/>
</dbReference>
<comment type="subcellular location">
    <subcellularLocation>
        <location evidence="1">Cell membrane</location>
        <topology evidence="1">Multi-pass membrane protein</topology>
    </subcellularLocation>
</comment>
<dbReference type="RefSeq" id="WP_071961039.1">
    <property type="nucleotide sequence ID" value="NZ_CP018025.1"/>
</dbReference>
<evidence type="ECO:0000313" key="8">
    <source>
        <dbReference type="EMBL" id="APD92418.1"/>
    </source>
</evidence>
<keyword evidence="4 7" id="KW-0812">Transmembrane</keyword>
<proteinExistence type="inferred from homology"/>
<name>A0AAC9NTM9_9ALTE</name>
<reference evidence="8 9" key="1">
    <citation type="submission" date="2016-11" db="EMBL/GenBank/DDBJ databases">
        <title>Networking in microbes: conjugative elements and plasmids in the genus Alteromonas.</title>
        <authorList>
            <person name="Lopez-Perez M."/>
            <person name="Ramon-Marco N."/>
            <person name="Rodriguez-Valera F."/>
        </authorList>
    </citation>
    <scope>NUCLEOTIDE SEQUENCE [LARGE SCALE GENOMIC DNA]</scope>
    <source>
        <strain evidence="8 9">CP48</strain>
        <plasmid evidence="9">pamcp48-600</plasmid>
    </source>
</reference>
<feature type="transmembrane region" description="Helical" evidence="7">
    <location>
        <begin position="411"/>
        <end position="429"/>
    </location>
</feature>
<evidence type="ECO:0008006" key="10">
    <source>
        <dbReference type="Google" id="ProtNLM"/>
    </source>
</evidence>
<dbReference type="PANTHER" id="PTHR30250">
    <property type="entry name" value="PST FAMILY PREDICTED COLANIC ACID TRANSPORTER"/>
    <property type="match status" value="1"/>
</dbReference>
<dbReference type="InterPro" id="IPR050833">
    <property type="entry name" value="Poly_Biosynth_Transport"/>
</dbReference>
<accession>A0AAC9NTM9</accession>
<geneLocation type="plasmid" evidence="9">
    <name>pamcp48-600</name>
</geneLocation>
<evidence type="ECO:0000256" key="7">
    <source>
        <dbReference type="SAM" id="Phobius"/>
    </source>
</evidence>
<evidence type="ECO:0000256" key="2">
    <source>
        <dbReference type="ARBA" id="ARBA00007430"/>
    </source>
</evidence>
<comment type="similarity">
    <text evidence="2">Belongs to the polysaccharide synthase family.</text>
</comment>
<evidence type="ECO:0000256" key="6">
    <source>
        <dbReference type="ARBA" id="ARBA00023136"/>
    </source>
</evidence>
<dbReference type="Pfam" id="PF13440">
    <property type="entry name" value="Polysacc_synt_3"/>
    <property type="match status" value="1"/>
</dbReference>
<dbReference type="EMBL" id="CP018025">
    <property type="protein sequence ID" value="APD92418.1"/>
    <property type="molecule type" value="Genomic_DNA"/>
</dbReference>
<feature type="transmembrane region" description="Helical" evidence="7">
    <location>
        <begin position="379"/>
        <end position="399"/>
    </location>
</feature>
<evidence type="ECO:0000256" key="5">
    <source>
        <dbReference type="ARBA" id="ARBA00022989"/>
    </source>
</evidence>
<dbReference type="Proteomes" id="UP000182101">
    <property type="component" value="Plasmid pAMCP48-600"/>
</dbReference>
<keyword evidence="3" id="KW-1003">Cell membrane</keyword>
<keyword evidence="6 7" id="KW-0472">Membrane</keyword>
<evidence type="ECO:0000256" key="3">
    <source>
        <dbReference type="ARBA" id="ARBA00022475"/>
    </source>
</evidence>